<comment type="function">
    <text evidence="14">Catalyzes the formation of NAD(+) from nicotinamide mononucleotide (NMN) and ATP. Can also use the deamidated form; nicotinic acid mononucleotide (NaMN) as substrate.</text>
</comment>
<evidence type="ECO:0000256" key="15">
    <source>
        <dbReference type="RuleBase" id="RU362021"/>
    </source>
</evidence>
<evidence type="ECO:0000256" key="4">
    <source>
        <dbReference type="ARBA" id="ARBA00007064"/>
    </source>
</evidence>
<dbReference type="GO" id="GO:0005524">
    <property type="term" value="F:ATP binding"/>
    <property type="evidence" value="ECO:0007669"/>
    <property type="project" value="UniProtKB-KW"/>
</dbReference>
<keyword evidence="5 15" id="KW-0662">Pyridine nucleotide biosynthesis</keyword>
<dbReference type="FunFam" id="3.40.50.620:FF:000200">
    <property type="entry name" value="Nicotinamide-nucleotide adenylyltransferase"/>
    <property type="match status" value="1"/>
</dbReference>
<comment type="catalytic activity">
    <reaction evidence="12 15">
        <text>nicotinate beta-D-ribonucleotide + ATP + H(+) = deamido-NAD(+) + diphosphate</text>
        <dbReference type="Rhea" id="RHEA:22860"/>
        <dbReference type="ChEBI" id="CHEBI:15378"/>
        <dbReference type="ChEBI" id="CHEBI:30616"/>
        <dbReference type="ChEBI" id="CHEBI:33019"/>
        <dbReference type="ChEBI" id="CHEBI:57502"/>
        <dbReference type="ChEBI" id="CHEBI:58437"/>
        <dbReference type="EC" id="2.7.7.18"/>
    </reaction>
</comment>
<dbReference type="Pfam" id="PF01467">
    <property type="entry name" value="CTP_transf_like"/>
    <property type="match status" value="1"/>
</dbReference>
<dbReference type="Proteomes" id="UP001177003">
    <property type="component" value="Chromosome 9"/>
</dbReference>
<comment type="catalytic activity">
    <reaction evidence="13 15">
        <text>beta-nicotinamide D-ribonucleotide + ATP + H(+) = diphosphate + NAD(+)</text>
        <dbReference type="Rhea" id="RHEA:21360"/>
        <dbReference type="ChEBI" id="CHEBI:14649"/>
        <dbReference type="ChEBI" id="CHEBI:15378"/>
        <dbReference type="ChEBI" id="CHEBI:30616"/>
        <dbReference type="ChEBI" id="CHEBI:33019"/>
        <dbReference type="ChEBI" id="CHEBI:57540"/>
        <dbReference type="EC" id="2.7.7.1"/>
    </reaction>
</comment>
<dbReference type="PANTHER" id="PTHR12039:SF0">
    <property type="entry name" value="NICOTINAMIDE-NUCLEOTIDE ADENYLYLTRANSFERASE"/>
    <property type="match status" value="1"/>
</dbReference>
<keyword evidence="18" id="KW-1185">Reference proteome</keyword>
<name>A0AA36EPD1_LACSI</name>
<reference evidence="17" key="1">
    <citation type="submission" date="2023-04" db="EMBL/GenBank/DDBJ databases">
        <authorList>
            <person name="Vijverberg K."/>
            <person name="Xiong W."/>
            <person name="Schranz E."/>
        </authorList>
    </citation>
    <scope>NUCLEOTIDE SEQUENCE</scope>
</reference>
<keyword evidence="11 15" id="KW-0520">NAD</keyword>
<dbReference type="NCBIfam" id="TIGR00482">
    <property type="entry name" value="nicotinate (nicotinamide) nucleotide adenylyltransferase"/>
    <property type="match status" value="1"/>
</dbReference>
<evidence type="ECO:0000256" key="12">
    <source>
        <dbReference type="ARBA" id="ARBA00048721"/>
    </source>
</evidence>
<comment type="pathway">
    <text evidence="2 15">Cofactor biosynthesis; NAD(+) biosynthesis; NAD(+) from nicotinamide D-ribonucleotide: step 1/1.</text>
</comment>
<evidence type="ECO:0000256" key="8">
    <source>
        <dbReference type="ARBA" id="ARBA00022723"/>
    </source>
</evidence>
<feature type="domain" description="Cytidyltransferase-like" evidence="16">
    <location>
        <begin position="99"/>
        <end position="279"/>
    </location>
</feature>
<keyword evidence="7 15" id="KW-0548">Nucleotidyltransferase</keyword>
<accession>A0AA36EPD1</accession>
<evidence type="ECO:0000256" key="7">
    <source>
        <dbReference type="ARBA" id="ARBA00022695"/>
    </source>
</evidence>
<evidence type="ECO:0000256" key="5">
    <source>
        <dbReference type="ARBA" id="ARBA00022642"/>
    </source>
</evidence>
<dbReference type="GO" id="GO:0046872">
    <property type="term" value="F:metal ion binding"/>
    <property type="evidence" value="ECO:0007669"/>
    <property type="project" value="UniProtKB-KW"/>
</dbReference>
<dbReference type="EC" id="2.7.7.1" evidence="15"/>
<comment type="cofactor">
    <cofactor evidence="1">
        <name>a divalent metal cation</name>
        <dbReference type="ChEBI" id="CHEBI:60240"/>
    </cofactor>
</comment>
<evidence type="ECO:0000256" key="1">
    <source>
        <dbReference type="ARBA" id="ARBA00001968"/>
    </source>
</evidence>
<evidence type="ECO:0000256" key="13">
    <source>
        <dbReference type="ARBA" id="ARBA00049001"/>
    </source>
</evidence>
<keyword evidence="9 15" id="KW-0547">Nucleotide-binding</keyword>
<evidence type="ECO:0000256" key="3">
    <source>
        <dbReference type="ARBA" id="ARBA00005019"/>
    </source>
</evidence>
<keyword evidence="6 15" id="KW-0808">Transferase</keyword>
<dbReference type="GO" id="GO:0004515">
    <property type="term" value="F:nicotinate-nucleotide adenylyltransferase activity"/>
    <property type="evidence" value="ECO:0007669"/>
    <property type="project" value="UniProtKB-EC"/>
</dbReference>
<keyword evidence="8" id="KW-0479">Metal-binding</keyword>
<evidence type="ECO:0000259" key="16">
    <source>
        <dbReference type="Pfam" id="PF01467"/>
    </source>
</evidence>
<dbReference type="GO" id="GO:0000309">
    <property type="term" value="F:nicotinamide-nucleotide adenylyltransferase activity"/>
    <property type="evidence" value="ECO:0007669"/>
    <property type="project" value="UniProtKB-EC"/>
</dbReference>
<dbReference type="GO" id="GO:0009435">
    <property type="term" value="P:NAD+ biosynthetic process"/>
    <property type="evidence" value="ECO:0007669"/>
    <property type="project" value="InterPro"/>
</dbReference>
<dbReference type="InterPro" id="IPR051182">
    <property type="entry name" value="Euk_NMN_adenylyltrnsfrase"/>
</dbReference>
<dbReference type="CDD" id="cd09286">
    <property type="entry name" value="NMNAT_Eukarya"/>
    <property type="match status" value="1"/>
</dbReference>
<dbReference type="AlphaFoldDB" id="A0AA36EPD1"/>
<evidence type="ECO:0000313" key="17">
    <source>
        <dbReference type="EMBL" id="CAI9303459.1"/>
    </source>
</evidence>
<dbReference type="InterPro" id="IPR014729">
    <property type="entry name" value="Rossmann-like_a/b/a_fold"/>
</dbReference>
<dbReference type="SUPFAM" id="SSF52374">
    <property type="entry name" value="Nucleotidylyl transferase"/>
    <property type="match status" value="1"/>
</dbReference>
<comment type="similarity">
    <text evidence="4 15">Belongs to the eukaryotic NMN adenylyltransferase family.</text>
</comment>
<organism evidence="17 18">
    <name type="scientific">Lactuca saligna</name>
    <name type="common">Willowleaf lettuce</name>
    <dbReference type="NCBI Taxonomy" id="75948"/>
    <lineage>
        <taxon>Eukaryota</taxon>
        <taxon>Viridiplantae</taxon>
        <taxon>Streptophyta</taxon>
        <taxon>Embryophyta</taxon>
        <taxon>Tracheophyta</taxon>
        <taxon>Spermatophyta</taxon>
        <taxon>Magnoliopsida</taxon>
        <taxon>eudicotyledons</taxon>
        <taxon>Gunneridae</taxon>
        <taxon>Pentapetalae</taxon>
        <taxon>asterids</taxon>
        <taxon>campanulids</taxon>
        <taxon>Asterales</taxon>
        <taxon>Asteraceae</taxon>
        <taxon>Cichorioideae</taxon>
        <taxon>Cichorieae</taxon>
        <taxon>Lactucinae</taxon>
        <taxon>Lactuca</taxon>
    </lineage>
</organism>
<evidence type="ECO:0000256" key="6">
    <source>
        <dbReference type="ARBA" id="ARBA00022679"/>
    </source>
</evidence>
<dbReference type="Gene3D" id="3.40.50.620">
    <property type="entry name" value="HUPs"/>
    <property type="match status" value="1"/>
</dbReference>
<dbReference type="PANTHER" id="PTHR12039">
    <property type="entry name" value="NICOTINAMIDE MONONUCLEOTIDE ADENYLYLTRANSFERASE"/>
    <property type="match status" value="1"/>
</dbReference>
<evidence type="ECO:0000256" key="9">
    <source>
        <dbReference type="ARBA" id="ARBA00022741"/>
    </source>
</evidence>
<dbReference type="EC" id="2.7.7.18" evidence="15"/>
<gene>
    <name evidence="17" type="ORF">LSALG_LOCUS41898</name>
</gene>
<protein>
    <recommendedName>
        <fullName evidence="15">Nicotinamide-nucleotide adenylyltransferase</fullName>
        <ecNumber evidence="15">2.7.7.1</ecNumber>
        <ecNumber evidence="15">2.7.7.18</ecNumber>
    </recommendedName>
</protein>
<evidence type="ECO:0000256" key="14">
    <source>
        <dbReference type="ARBA" id="ARBA00054019"/>
    </source>
</evidence>
<dbReference type="InterPro" id="IPR045094">
    <property type="entry name" value="NMNAT_euk"/>
</dbReference>
<comment type="pathway">
    <text evidence="3">Cofactor biosynthesis; NAD(+) biosynthesis; deamido-NAD(+) from nicotinate D-ribonucleotide: step 1/1.</text>
</comment>
<proteinExistence type="inferred from homology"/>
<keyword evidence="10 15" id="KW-0067">ATP-binding</keyword>
<evidence type="ECO:0000256" key="2">
    <source>
        <dbReference type="ARBA" id="ARBA00004658"/>
    </source>
</evidence>
<evidence type="ECO:0000256" key="11">
    <source>
        <dbReference type="ARBA" id="ARBA00023027"/>
    </source>
</evidence>
<evidence type="ECO:0000256" key="10">
    <source>
        <dbReference type="ARBA" id="ARBA00022840"/>
    </source>
</evidence>
<evidence type="ECO:0000313" key="18">
    <source>
        <dbReference type="Proteomes" id="UP001177003"/>
    </source>
</evidence>
<sequence length="313" mass="35421">MLKGLFVIVPSVLLKSEIDSIQIANNQPPYHRHDLSFSLKLKYTYQRTNFKIAGKYKPNASIKMDVELPVDKLMLVPIEQNASSHSNIKGKIHVVLVSPGSFNPPTFMHLRLFELARDVLNSKGFNVVGGYMSPVNDAYKKKGLIPSEHRITMCQLACKSSDFVMVDAWEAKQTSFQRSLTVLSRIRSFFSDNGLIPNASLKVMLVCGSDLLESFGIPGAWIPDQVRSICRDYGVVCIRREGQDIEKIISHIDILTEYRNNIQVVDEIVPNRISSTLVRDCISRGLSVKYLTSDEVIDYIKQHQLYTNQQQNV</sequence>
<dbReference type="EMBL" id="OX465085">
    <property type="protein sequence ID" value="CAI9303459.1"/>
    <property type="molecule type" value="Genomic_DNA"/>
</dbReference>
<dbReference type="InterPro" id="IPR005248">
    <property type="entry name" value="NadD/NMNAT"/>
</dbReference>
<dbReference type="InterPro" id="IPR004821">
    <property type="entry name" value="Cyt_trans-like"/>
</dbReference>